<protein>
    <submittedName>
        <fullName evidence="5">Muramoyltetrapeptide carboxypeptidase LdcA involved in peptidoglycan recycling</fullName>
    </submittedName>
</protein>
<dbReference type="InterPro" id="IPR029062">
    <property type="entry name" value="Class_I_gatase-like"/>
</dbReference>
<dbReference type="RefSeq" id="WP_209858536.1">
    <property type="nucleotide sequence ID" value="NZ_JAGGLD010000001.1"/>
</dbReference>
<keyword evidence="5" id="KW-0121">Carboxypeptidase</keyword>
<dbReference type="Gene3D" id="3.40.50.10740">
    <property type="entry name" value="Class I glutamine amidotransferase-like"/>
    <property type="match status" value="1"/>
</dbReference>
<keyword evidence="5" id="KW-0645">Protease</keyword>
<dbReference type="Pfam" id="PF17676">
    <property type="entry name" value="Peptidase_S66C"/>
    <property type="match status" value="1"/>
</dbReference>
<dbReference type="InterPro" id="IPR003507">
    <property type="entry name" value="S66_fam"/>
</dbReference>
<feature type="domain" description="LD-carboxypeptidase C-terminal" evidence="4">
    <location>
        <begin position="200"/>
        <end position="322"/>
    </location>
</feature>
<evidence type="ECO:0000313" key="6">
    <source>
        <dbReference type="Proteomes" id="UP001519288"/>
    </source>
</evidence>
<dbReference type="CDD" id="cd07062">
    <property type="entry name" value="Peptidase_S66_mccF_like"/>
    <property type="match status" value="1"/>
</dbReference>
<reference evidence="5 6" key="1">
    <citation type="submission" date="2021-03" db="EMBL/GenBank/DDBJ databases">
        <title>Genomic Encyclopedia of Type Strains, Phase IV (KMG-IV): sequencing the most valuable type-strain genomes for metagenomic binning, comparative biology and taxonomic classification.</title>
        <authorList>
            <person name="Goeker M."/>
        </authorList>
    </citation>
    <scope>NUCLEOTIDE SEQUENCE [LARGE SCALE GENOMIC DNA]</scope>
    <source>
        <strain evidence="5 6">DSM 26806</strain>
    </source>
</reference>
<dbReference type="PANTHER" id="PTHR30237:SF5">
    <property type="entry name" value="CARBOXYPEPTIDASE VC_A0337-RELATED"/>
    <property type="match status" value="1"/>
</dbReference>
<feature type="domain" description="LD-carboxypeptidase N-terminal" evidence="3">
    <location>
        <begin position="12"/>
        <end position="129"/>
    </location>
</feature>
<dbReference type="Pfam" id="PF02016">
    <property type="entry name" value="Peptidase_S66"/>
    <property type="match status" value="1"/>
</dbReference>
<gene>
    <name evidence="5" type="ORF">J2Z69_000307</name>
</gene>
<dbReference type="SUPFAM" id="SSF52317">
    <property type="entry name" value="Class I glutamine amidotransferase-like"/>
    <property type="match status" value="1"/>
</dbReference>
<dbReference type="GO" id="GO:0004180">
    <property type="term" value="F:carboxypeptidase activity"/>
    <property type="evidence" value="ECO:0007669"/>
    <property type="project" value="UniProtKB-KW"/>
</dbReference>
<dbReference type="PANTHER" id="PTHR30237">
    <property type="entry name" value="MURAMOYLTETRAPEPTIDE CARBOXYPEPTIDASE"/>
    <property type="match status" value="1"/>
</dbReference>
<comment type="similarity">
    <text evidence="1">Belongs to the peptidase S66 family.</text>
</comment>
<proteinExistence type="inferred from homology"/>
<evidence type="ECO:0000259" key="4">
    <source>
        <dbReference type="Pfam" id="PF17676"/>
    </source>
</evidence>
<dbReference type="PIRSF" id="PIRSF028757">
    <property type="entry name" value="LD-carboxypeptidase"/>
    <property type="match status" value="1"/>
</dbReference>
<evidence type="ECO:0000313" key="5">
    <source>
        <dbReference type="EMBL" id="MBP1999288.1"/>
    </source>
</evidence>
<evidence type="ECO:0000256" key="1">
    <source>
        <dbReference type="ARBA" id="ARBA00010233"/>
    </source>
</evidence>
<comment type="caution">
    <text evidence="5">The sequence shown here is derived from an EMBL/GenBank/DDBJ whole genome shotgun (WGS) entry which is preliminary data.</text>
</comment>
<sequence length="338" mass="38145">MKYPLLEPGATIGITASSSGVKPELHDLLHQTSNRLRTQGFNVIYGDTVWNQHKSTSAPALVRASEFNEMMLDDDINIIIPPWGGELLIEILEYVDFEHIPMKWILGYSDISLLLLAITLKTGIATAHGTNVMDLRGEFSDPTTAMWLPTLSTRTGEAIRQHSSLNYQKEWNFNDPSPSIFHLTEPTFWKIISQASVNIQGRLLGGCIDVIRHVIGTPYGDVQYFQQTYIHNEPILWYLENCELSTTDLRRTLVQMKLAGWFEHCSGIMFGRSEANQPFDGYTVEDVYTELSNELKLPIIYDIDCGHLPPQNTLINGAWAEVHVEADGTASVTQYFRP</sequence>
<dbReference type="InterPro" id="IPR040449">
    <property type="entry name" value="Peptidase_S66_N"/>
</dbReference>
<dbReference type="EMBL" id="JAGGLD010000001">
    <property type="protein sequence ID" value="MBP1999288.1"/>
    <property type="molecule type" value="Genomic_DNA"/>
</dbReference>
<dbReference type="Gene3D" id="3.50.30.60">
    <property type="entry name" value="LD-carboxypeptidase A C-terminal domain-like"/>
    <property type="match status" value="1"/>
</dbReference>
<dbReference type="InterPro" id="IPR027461">
    <property type="entry name" value="Carboxypeptidase_A_C_sf"/>
</dbReference>
<dbReference type="InterPro" id="IPR027478">
    <property type="entry name" value="LdcA_N"/>
</dbReference>
<evidence type="ECO:0000259" key="3">
    <source>
        <dbReference type="Pfam" id="PF02016"/>
    </source>
</evidence>
<dbReference type="SUPFAM" id="SSF141986">
    <property type="entry name" value="LD-carboxypeptidase A C-terminal domain-like"/>
    <property type="match status" value="1"/>
</dbReference>
<evidence type="ECO:0000256" key="2">
    <source>
        <dbReference type="ARBA" id="ARBA00022801"/>
    </source>
</evidence>
<accession>A0ABS4JC59</accession>
<dbReference type="Proteomes" id="UP001519288">
    <property type="component" value="Unassembled WGS sequence"/>
</dbReference>
<dbReference type="InterPro" id="IPR040921">
    <property type="entry name" value="Peptidase_S66C"/>
</dbReference>
<organism evidence="5 6">
    <name type="scientific">Paenibacillus shirakamiensis</name>
    <dbReference type="NCBI Taxonomy" id="1265935"/>
    <lineage>
        <taxon>Bacteria</taxon>
        <taxon>Bacillati</taxon>
        <taxon>Bacillota</taxon>
        <taxon>Bacilli</taxon>
        <taxon>Bacillales</taxon>
        <taxon>Paenibacillaceae</taxon>
        <taxon>Paenibacillus</taxon>
    </lineage>
</organism>
<name>A0ABS4JC59_9BACL</name>
<keyword evidence="2" id="KW-0378">Hydrolase</keyword>
<keyword evidence="6" id="KW-1185">Reference proteome</keyword>